<dbReference type="Pfam" id="PF00005">
    <property type="entry name" value="ABC_tran"/>
    <property type="match status" value="1"/>
</dbReference>
<dbReference type="InterPro" id="IPR017871">
    <property type="entry name" value="ABC_transporter-like_CS"/>
</dbReference>
<dbReference type="KEGG" id="apra:G3A50_19630"/>
<keyword evidence="9" id="KW-1185">Reference proteome</keyword>
<protein>
    <submittedName>
        <fullName evidence="8">ABC transporter ATP-binding protein</fullName>
    </submittedName>
</protein>
<dbReference type="GO" id="GO:0098796">
    <property type="term" value="C:membrane protein complex"/>
    <property type="evidence" value="ECO:0007669"/>
    <property type="project" value="UniProtKB-ARBA"/>
</dbReference>
<proteinExistence type="inferred from homology"/>
<evidence type="ECO:0000259" key="7">
    <source>
        <dbReference type="PROSITE" id="PS50893"/>
    </source>
</evidence>
<keyword evidence="1" id="KW-0813">Transport</keyword>
<keyword evidence="2" id="KW-0997">Cell inner membrane</keyword>
<dbReference type="SUPFAM" id="SSF52540">
    <property type="entry name" value="P-loop containing nucleoside triphosphate hydrolases"/>
    <property type="match status" value="1"/>
</dbReference>
<keyword evidence="3" id="KW-0547">Nucleotide-binding</keyword>
<dbReference type="EMBL" id="CP048630">
    <property type="protein sequence ID" value="QIB35670.1"/>
    <property type="molecule type" value="Genomic_DNA"/>
</dbReference>
<evidence type="ECO:0000256" key="5">
    <source>
        <dbReference type="ARBA" id="ARBA00022967"/>
    </source>
</evidence>
<dbReference type="FunFam" id="3.40.50.300:FF:000032">
    <property type="entry name" value="Export ABC transporter ATP-binding protein"/>
    <property type="match status" value="1"/>
</dbReference>
<dbReference type="InterPro" id="IPR003593">
    <property type="entry name" value="AAA+_ATPase"/>
</dbReference>
<evidence type="ECO:0000256" key="6">
    <source>
        <dbReference type="ARBA" id="ARBA00038388"/>
    </source>
</evidence>
<dbReference type="InterPro" id="IPR027417">
    <property type="entry name" value="P-loop_NTPase"/>
</dbReference>
<evidence type="ECO:0000256" key="3">
    <source>
        <dbReference type="ARBA" id="ARBA00022741"/>
    </source>
</evidence>
<dbReference type="InterPro" id="IPR015854">
    <property type="entry name" value="ABC_transpr_LolD-like"/>
</dbReference>
<evidence type="ECO:0000256" key="4">
    <source>
        <dbReference type="ARBA" id="ARBA00022840"/>
    </source>
</evidence>
<name>A0A6P1YS23_9HYPH</name>
<dbReference type="GO" id="GO:0016887">
    <property type="term" value="F:ATP hydrolysis activity"/>
    <property type="evidence" value="ECO:0007669"/>
    <property type="project" value="InterPro"/>
</dbReference>
<evidence type="ECO:0000313" key="9">
    <source>
        <dbReference type="Proteomes" id="UP000464751"/>
    </source>
</evidence>
<dbReference type="Proteomes" id="UP000464751">
    <property type="component" value="Chromosome"/>
</dbReference>
<keyword evidence="4 8" id="KW-0067">ATP-binding</keyword>
<keyword evidence="2" id="KW-0472">Membrane</keyword>
<dbReference type="InterPro" id="IPR003439">
    <property type="entry name" value="ABC_transporter-like_ATP-bd"/>
</dbReference>
<keyword evidence="5" id="KW-1278">Translocase</keyword>
<comment type="similarity">
    <text evidence="6">Belongs to the ABC transporter superfamily. Macrolide exporter (TC 3.A.1.122) family.</text>
</comment>
<accession>A0A6P1YS23</accession>
<dbReference type="InterPro" id="IPR017911">
    <property type="entry name" value="MacB-like_ATP-bd"/>
</dbReference>
<dbReference type="CDD" id="cd03255">
    <property type="entry name" value="ABC_MJ0796_LolCDE_FtsE"/>
    <property type="match status" value="1"/>
</dbReference>
<dbReference type="AlphaFoldDB" id="A0A6P1YS23"/>
<dbReference type="RefSeq" id="WP_163076809.1">
    <property type="nucleotide sequence ID" value="NZ_CP048630.1"/>
</dbReference>
<organism evidence="8 9">
    <name type="scientific">Ancylobacter pratisalsi</name>
    <dbReference type="NCBI Taxonomy" id="1745854"/>
    <lineage>
        <taxon>Bacteria</taxon>
        <taxon>Pseudomonadati</taxon>
        <taxon>Pseudomonadota</taxon>
        <taxon>Alphaproteobacteria</taxon>
        <taxon>Hyphomicrobiales</taxon>
        <taxon>Xanthobacteraceae</taxon>
        <taxon>Ancylobacter</taxon>
    </lineage>
</organism>
<gene>
    <name evidence="8" type="ORF">G3A50_19630</name>
</gene>
<sequence>MAVALQLEGIERSYTQGEGQLHILRGANLSVLEGQSVALVAPSGTGKSTLLHIAGLMEHQDKGEVYIGGAGTSGLADAARTRIRRNDVGFVYQFHHLLPEFSALENVMLPQMIRGLSRREARTRASDLLGYLGLGKRLEHRPAELSGGEQQRVAIARAVANAPRVLLADEPTGNLDPTTADHVFHALSQLVEATGLAAVIATHNLELADRMHRRVTLQDGMVVELG</sequence>
<reference evidence="8 9" key="1">
    <citation type="submission" date="2020-02" db="EMBL/GenBank/DDBJ databases">
        <authorList>
            <person name="Li G."/>
        </authorList>
    </citation>
    <scope>NUCLEOTIDE SEQUENCE [LARGE SCALE GENOMIC DNA]</scope>
    <source>
        <strain evidence="8 9">DSM 102029</strain>
    </source>
</reference>
<evidence type="ECO:0000256" key="1">
    <source>
        <dbReference type="ARBA" id="ARBA00022448"/>
    </source>
</evidence>
<keyword evidence="2" id="KW-1003">Cell membrane</keyword>
<dbReference type="GO" id="GO:0005524">
    <property type="term" value="F:ATP binding"/>
    <property type="evidence" value="ECO:0007669"/>
    <property type="project" value="UniProtKB-KW"/>
</dbReference>
<dbReference type="GO" id="GO:0005886">
    <property type="term" value="C:plasma membrane"/>
    <property type="evidence" value="ECO:0007669"/>
    <property type="project" value="TreeGrafter"/>
</dbReference>
<evidence type="ECO:0000256" key="2">
    <source>
        <dbReference type="ARBA" id="ARBA00022519"/>
    </source>
</evidence>
<dbReference type="PANTHER" id="PTHR24220">
    <property type="entry name" value="IMPORT ATP-BINDING PROTEIN"/>
    <property type="match status" value="1"/>
</dbReference>
<dbReference type="PANTHER" id="PTHR24220:SF689">
    <property type="entry name" value="LIPOPROTEIN-RELEASING SYSTEM ATP-BINDING PROTEIN LOLD"/>
    <property type="match status" value="1"/>
</dbReference>
<feature type="domain" description="ABC transporter" evidence="7">
    <location>
        <begin position="5"/>
        <end position="226"/>
    </location>
</feature>
<dbReference type="Gene3D" id="3.40.50.300">
    <property type="entry name" value="P-loop containing nucleotide triphosphate hydrolases"/>
    <property type="match status" value="1"/>
</dbReference>
<dbReference type="PROSITE" id="PS50893">
    <property type="entry name" value="ABC_TRANSPORTER_2"/>
    <property type="match status" value="1"/>
</dbReference>
<dbReference type="GO" id="GO:0089705">
    <property type="term" value="P:protein localization to outer membrane"/>
    <property type="evidence" value="ECO:0007669"/>
    <property type="project" value="TreeGrafter"/>
</dbReference>
<dbReference type="GO" id="GO:0022857">
    <property type="term" value="F:transmembrane transporter activity"/>
    <property type="evidence" value="ECO:0007669"/>
    <property type="project" value="TreeGrafter"/>
</dbReference>
<dbReference type="GO" id="GO:0044874">
    <property type="term" value="P:lipoprotein localization to outer membrane"/>
    <property type="evidence" value="ECO:0007669"/>
    <property type="project" value="TreeGrafter"/>
</dbReference>
<evidence type="ECO:0000313" key="8">
    <source>
        <dbReference type="EMBL" id="QIB35670.1"/>
    </source>
</evidence>
<dbReference type="SMART" id="SM00382">
    <property type="entry name" value="AAA"/>
    <property type="match status" value="1"/>
</dbReference>
<dbReference type="PROSITE" id="PS00211">
    <property type="entry name" value="ABC_TRANSPORTER_1"/>
    <property type="match status" value="1"/>
</dbReference>